<evidence type="ECO:0000256" key="4">
    <source>
        <dbReference type="ARBA" id="ARBA00022840"/>
    </source>
</evidence>
<dbReference type="InterPro" id="IPR027417">
    <property type="entry name" value="P-loop_NTPase"/>
</dbReference>
<proteinExistence type="inferred from homology"/>
<name>A0A7W8XY03_9HYPH</name>
<dbReference type="InterPro" id="IPR015860">
    <property type="entry name" value="ABC_transpr_TagH-like"/>
</dbReference>
<evidence type="ECO:0000256" key="1">
    <source>
        <dbReference type="ARBA" id="ARBA00005417"/>
    </source>
</evidence>
<dbReference type="Proteomes" id="UP000549882">
    <property type="component" value="Unassembled WGS sequence"/>
</dbReference>
<evidence type="ECO:0000313" key="7">
    <source>
        <dbReference type="Proteomes" id="UP000549882"/>
    </source>
</evidence>
<gene>
    <name evidence="6" type="ORF">GGD50_006298</name>
</gene>
<evidence type="ECO:0000259" key="5">
    <source>
        <dbReference type="PROSITE" id="PS50893"/>
    </source>
</evidence>
<feature type="domain" description="ABC transporter" evidence="5">
    <location>
        <begin position="3"/>
        <end position="207"/>
    </location>
</feature>
<dbReference type="InterPro" id="IPR003439">
    <property type="entry name" value="ABC_transporter-like_ATP-bd"/>
</dbReference>
<dbReference type="PANTHER" id="PTHR46743">
    <property type="entry name" value="TEICHOIC ACIDS EXPORT ATP-BINDING PROTEIN TAGH"/>
    <property type="match status" value="1"/>
</dbReference>
<dbReference type="InterPro" id="IPR003593">
    <property type="entry name" value="AAA+_ATPase"/>
</dbReference>
<organism evidence="6 7">
    <name type="scientific">Rhizobium paranaense</name>
    <dbReference type="NCBI Taxonomy" id="1650438"/>
    <lineage>
        <taxon>Bacteria</taxon>
        <taxon>Pseudomonadati</taxon>
        <taxon>Pseudomonadota</taxon>
        <taxon>Alphaproteobacteria</taxon>
        <taxon>Hyphomicrobiales</taxon>
        <taxon>Rhizobiaceae</taxon>
        <taxon>Rhizobium/Agrobacterium group</taxon>
        <taxon>Rhizobium</taxon>
    </lineage>
</organism>
<evidence type="ECO:0000256" key="3">
    <source>
        <dbReference type="ARBA" id="ARBA00022741"/>
    </source>
</evidence>
<dbReference type="InterPro" id="IPR050683">
    <property type="entry name" value="Bact_Polysacc_Export_ATP-bd"/>
</dbReference>
<evidence type="ECO:0000256" key="2">
    <source>
        <dbReference type="ARBA" id="ARBA00022448"/>
    </source>
</evidence>
<dbReference type="Pfam" id="PF00005">
    <property type="entry name" value="ABC_tran"/>
    <property type="match status" value="1"/>
</dbReference>
<comment type="caution">
    <text evidence="6">The sequence shown here is derived from an EMBL/GenBank/DDBJ whole genome shotgun (WGS) entry which is preliminary data.</text>
</comment>
<dbReference type="SMART" id="SM00382">
    <property type="entry name" value="AAA"/>
    <property type="match status" value="1"/>
</dbReference>
<dbReference type="GO" id="GO:0016887">
    <property type="term" value="F:ATP hydrolysis activity"/>
    <property type="evidence" value="ECO:0007669"/>
    <property type="project" value="InterPro"/>
</dbReference>
<reference evidence="6 7" key="1">
    <citation type="submission" date="2020-08" db="EMBL/GenBank/DDBJ databases">
        <title>Genomic Encyclopedia of Type Strains, Phase IV (KMG-V): Genome sequencing to study the core and pangenomes of soil and plant-associated prokaryotes.</title>
        <authorList>
            <person name="Whitman W."/>
        </authorList>
    </citation>
    <scope>NUCLEOTIDE SEQUENCE [LARGE SCALE GENOMIC DNA]</scope>
    <source>
        <strain evidence="6 7">SEMIA 4064</strain>
    </source>
</reference>
<keyword evidence="2" id="KW-0813">Transport</keyword>
<dbReference type="PANTHER" id="PTHR46743:SF2">
    <property type="entry name" value="TEICHOIC ACIDS EXPORT ATP-BINDING PROTEIN TAGH"/>
    <property type="match status" value="1"/>
</dbReference>
<dbReference type="Gene3D" id="3.40.50.300">
    <property type="entry name" value="P-loop containing nucleotide triphosphate hydrolases"/>
    <property type="match status" value="1"/>
</dbReference>
<dbReference type="GO" id="GO:0140359">
    <property type="term" value="F:ABC-type transporter activity"/>
    <property type="evidence" value="ECO:0007669"/>
    <property type="project" value="InterPro"/>
</dbReference>
<dbReference type="RefSeq" id="WP_331371086.1">
    <property type="nucleotide sequence ID" value="NZ_JACHBI010000022.1"/>
</dbReference>
<dbReference type="CDD" id="cd03220">
    <property type="entry name" value="ABC_KpsT_Wzt"/>
    <property type="match status" value="1"/>
</dbReference>
<accession>A0A7W8XY03</accession>
<dbReference type="GO" id="GO:0005524">
    <property type="term" value="F:ATP binding"/>
    <property type="evidence" value="ECO:0007669"/>
    <property type="project" value="UniProtKB-KW"/>
</dbReference>
<evidence type="ECO:0000313" key="6">
    <source>
        <dbReference type="EMBL" id="MBB5577643.1"/>
    </source>
</evidence>
<comment type="similarity">
    <text evidence="1">Belongs to the ABC transporter superfamily.</text>
</comment>
<sequence>MQISTGGILSQDKSSIVTVTALDNVSFSLADGDSIGLIGHNGAGKTTLLRTMAGIFSPTSGRIERNGRTATIIELGAGLDEELSGYENIYRMGMLLGAGQAELAAMTPGIEEFTELGNFLELPVHTYSTGMKMRLMFAVGTAVKPEILLVDEMFGTGDAAFQSKAQDRMKALIGSARIFVFASHSEALIRQFCKRVFSLEHGKLTEISN</sequence>
<keyword evidence="3" id="KW-0547">Nucleotide-binding</keyword>
<keyword evidence="4" id="KW-0067">ATP-binding</keyword>
<dbReference type="GO" id="GO:0016020">
    <property type="term" value="C:membrane"/>
    <property type="evidence" value="ECO:0007669"/>
    <property type="project" value="InterPro"/>
</dbReference>
<protein>
    <submittedName>
        <fullName evidence="6">ABC-type polysaccharide/polyol phosphate transport system ATPase subunit</fullName>
    </submittedName>
</protein>
<dbReference type="EMBL" id="JACHBI010000022">
    <property type="protein sequence ID" value="MBB5577643.1"/>
    <property type="molecule type" value="Genomic_DNA"/>
</dbReference>
<dbReference type="SUPFAM" id="SSF52540">
    <property type="entry name" value="P-loop containing nucleoside triphosphate hydrolases"/>
    <property type="match status" value="1"/>
</dbReference>
<keyword evidence="7" id="KW-1185">Reference proteome</keyword>
<dbReference type="PROSITE" id="PS50893">
    <property type="entry name" value="ABC_TRANSPORTER_2"/>
    <property type="match status" value="1"/>
</dbReference>
<dbReference type="AlphaFoldDB" id="A0A7W8XY03"/>